<organism evidence="1">
    <name type="scientific">Candidatus Mycoplasma haematominutum 'Birmingham 1'</name>
    <dbReference type="NCBI Taxonomy" id="1116213"/>
    <lineage>
        <taxon>Bacteria</taxon>
        <taxon>Bacillati</taxon>
        <taxon>Mycoplasmatota</taxon>
        <taxon>Mollicutes</taxon>
        <taxon>Mycoplasmataceae</taxon>
        <taxon>Mycoplasma</taxon>
    </lineage>
</organism>
<accession>G8C2R7</accession>
<protein>
    <submittedName>
        <fullName evidence="1">Uncharacterized protein</fullName>
    </submittedName>
</protein>
<name>G8C2R7_9MOLU</name>
<gene>
    <name evidence="1" type="ORF">MHM_00970</name>
</gene>
<dbReference type="AlphaFoldDB" id="G8C2R7"/>
<sequence>MLLRGLIGATSIAGISATVAVPVTLSLSRSSEVLKSDKVGENSHTRGGANNHAARVSVTLCNEPSPGEGASISFGAPSQSEICWTSEISDSIRDKEVLINNLLSLSWSNVQSWASTNIVSQQSYCKDTSSEDPELWPNNTGDRKCDGVEYIGLEDTKEGIWVKKVRTEVSICASQCWELSDSKTSNSRYLPQWAKESEESWKQLQFHTKQNISPLN</sequence>
<dbReference type="PATRIC" id="fig|1116213.3.peg.106"/>
<dbReference type="EMBL" id="HE613254">
    <property type="protein sequence ID" value="CCE66615.1"/>
    <property type="molecule type" value="Genomic_DNA"/>
</dbReference>
<dbReference type="HOGENOM" id="CLU_107062_1_0_14"/>
<evidence type="ECO:0000313" key="1">
    <source>
        <dbReference type="EMBL" id="CCE66615.1"/>
    </source>
</evidence>
<dbReference type="KEGG" id="mhb:MHM_00970"/>
<reference evidence="1" key="2">
    <citation type="submission" date="2011-11" db="EMBL/GenBank/DDBJ databases">
        <authorList>
            <person name="Barker E."/>
        </authorList>
    </citation>
    <scope>NUCLEOTIDE SEQUENCE</scope>
    <source>
        <strain evidence="1">Birmingham 1</strain>
    </source>
</reference>
<dbReference type="RefSeq" id="WP_015511480.1">
    <property type="nucleotide sequence ID" value="NC_021007.1"/>
</dbReference>
<proteinExistence type="predicted"/>
<reference evidence="1" key="1">
    <citation type="submission" date="2011-11" db="EMBL/GenBank/DDBJ databases">
        <title>Complete genome sequence of Candidatus Mycoplasma haemominutum.</title>
        <authorList>
            <person name="Barker E.N."/>
            <person name="Darby A.C."/>
            <person name="Helps C.R."/>
            <person name="Peters I.R."/>
            <person name="Hughes M.A."/>
            <person name="Radford A.D."/>
            <person name="Novacco M."/>
            <person name="Boretti F."/>
            <person name="Hofmann-Lehmann R."/>
            <person name="Tasker S."/>
        </authorList>
    </citation>
    <scope>NUCLEOTIDE SEQUENCE</scope>
    <source>
        <strain evidence="1">Birmingham 1</strain>
    </source>
</reference>